<protein>
    <recommendedName>
        <fullName evidence="3">DUF4224 domain-containing protein</fullName>
    </recommendedName>
</protein>
<evidence type="ECO:0000313" key="2">
    <source>
        <dbReference type="Proteomes" id="UP000325466"/>
    </source>
</evidence>
<sequence>MTEKRELTPRERMAYQLGFDNRLAYPVRHRQGVRRTVRVTEDEVTVIEEIVIEEQW</sequence>
<dbReference type="Proteomes" id="UP000325466">
    <property type="component" value="Unassembled WGS sequence"/>
</dbReference>
<dbReference type="RefSeq" id="WP_161780453.1">
    <property type="nucleotide sequence ID" value="NZ_BAAAYP010000023.1"/>
</dbReference>
<accession>A0ABQ0YPZ4</accession>
<evidence type="ECO:0000313" key="1">
    <source>
        <dbReference type="EMBL" id="GES38674.1"/>
    </source>
</evidence>
<name>A0ABQ0YPZ4_9NOCA</name>
<gene>
    <name evidence="1" type="ORF">RAJCM14343_3939</name>
</gene>
<reference evidence="1 2" key="1">
    <citation type="journal article" date="2018" name="Biodegradation">
        <title>1,4-Dioxane degradation characteristics of Rhodococcus aetherivorans JCM 14343.</title>
        <authorList>
            <person name="Inoue D."/>
            <person name="Tsunoda T."/>
            <person name="Yamamoto N."/>
            <person name="Ike M."/>
            <person name="Sei K."/>
        </authorList>
    </citation>
    <scope>NUCLEOTIDE SEQUENCE [LARGE SCALE GENOMIC DNA]</scope>
    <source>
        <strain evidence="1 2">JCM 14343</strain>
    </source>
</reference>
<organism evidence="1 2">
    <name type="scientific">Rhodococcus aetherivorans</name>
    <dbReference type="NCBI Taxonomy" id="191292"/>
    <lineage>
        <taxon>Bacteria</taxon>
        <taxon>Bacillati</taxon>
        <taxon>Actinomycetota</taxon>
        <taxon>Actinomycetes</taxon>
        <taxon>Mycobacteriales</taxon>
        <taxon>Nocardiaceae</taxon>
        <taxon>Rhodococcus</taxon>
    </lineage>
</organism>
<evidence type="ECO:0008006" key="3">
    <source>
        <dbReference type="Google" id="ProtNLM"/>
    </source>
</evidence>
<keyword evidence="2" id="KW-1185">Reference proteome</keyword>
<comment type="caution">
    <text evidence="1">The sequence shown here is derived from an EMBL/GenBank/DDBJ whole genome shotgun (WGS) entry which is preliminary data.</text>
</comment>
<dbReference type="EMBL" id="BLAH01000096">
    <property type="protein sequence ID" value="GES38674.1"/>
    <property type="molecule type" value="Genomic_DNA"/>
</dbReference>
<proteinExistence type="predicted"/>